<gene>
    <name evidence="2" type="ORF">BN2614_LOCUS2</name>
</gene>
<accession>A0A9X9Q1Q3</accession>
<evidence type="ECO:0000313" key="3">
    <source>
        <dbReference type="Proteomes" id="UP000269945"/>
    </source>
</evidence>
<sequence length="51" mass="5820">MENLGRRQERQGSEFRSISGKRIKEEETGVQRAARASHQSLFSKMKPVLSS</sequence>
<protein>
    <submittedName>
        <fullName evidence="2">Uncharacterized protein</fullName>
    </submittedName>
</protein>
<feature type="compositionally biased region" description="Basic and acidic residues" evidence="1">
    <location>
        <begin position="1"/>
        <end position="13"/>
    </location>
</feature>
<dbReference type="AlphaFoldDB" id="A0A9X9Q1Q3"/>
<proteinExistence type="predicted"/>
<dbReference type="Proteomes" id="UP000269945">
    <property type="component" value="Unassembled WGS sequence"/>
</dbReference>
<reference evidence="2 3" key="1">
    <citation type="submission" date="2018-10" db="EMBL/GenBank/DDBJ databases">
        <authorList>
            <person name="Ekblom R."/>
            <person name="Jareborg N."/>
        </authorList>
    </citation>
    <scope>NUCLEOTIDE SEQUENCE [LARGE SCALE GENOMIC DNA]</scope>
    <source>
        <tissue evidence="2">Muscle</tissue>
    </source>
</reference>
<dbReference type="EMBL" id="CYRY02020240">
    <property type="protein sequence ID" value="VCW97000.1"/>
    <property type="molecule type" value="Genomic_DNA"/>
</dbReference>
<keyword evidence="3" id="KW-1185">Reference proteome</keyword>
<feature type="region of interest" description="Disordered" evidence="1">
    <location>
        <begin position="1"/>
        <end position="51"/>
    </location>
</feature>
<evidence type="ECO:0000256" key="1">
    <source>
        <dbReference type="SAM" id="MobiDB-lite"/>
    </source>
</evidence>
<comment type="caution">
    <text evidence="2">The sequence shown here is derived from an EMBL/GenBank/DDBJ whole genome shotgun (WGS) entry which is preliminary data.</text>
</comment>
<organism evidence="2 3">
    <name type="scientific">Gulo gulo</name>
    <name type="common">Wolverine</name>
    <name type="synonym">Gluton</name>
    <dbReference type="NCBI Taxonomy" id="48420"/>
    <lineage>
        <taxon>Eukaryota</taxon>
        <taxon>Metazoa</taxon>
        <taxon>Chordata</taxon>
        <taxon>Craniata</taxon>
        <taxon>Vertebrata</taxon>
        <taxon>Euteleostomi</taxon>
        <taxon>Mammalia</taxon>
        <taxon>Eutheria</taxon>
        <taxon>Laurasiatheria</taxon>
        <taxon>Carnivora</taxon>
        <taxon>Caniformia</taxon>
        <taxon>Musteloidea</taxon>
        <taxon>Mustelidae</taxon>
        <taxon>Guloninae</taxon>
        <taxon>Gulo</taxon>
    </lineage>
</organism>
<evidence type="ECO:0000313" key="2">
    <source>
        <dbReference type="EMBL" id="VCW97000.1"/>
    </source>
</evidence>
<name>A0A9X9Q1Q3_GULGU</name>